<evidence type="ECO:0000313" key="8">
    <source>
        <dbReference type="Proteomes" id="UP000594638"/>
    </source>
</evidence>
<gene>
    <name evidence="7" type="ORF">OLEA9_A081695</name>
</gene>
<dbReference type="GO" id="GO:0005634">
    <property type="term" value="C:nucleus"/>
    <property type="evidence" value="ECO:0007669"/>
    <property type="project" value="UniProtKB-SubCell"/>
</dbReference>
<accession>A0A8S0SGV5</accession>
<dbReference type="Gene3D" id="1.10.3180.10">
    <property type="entry name" value="DNA-binding domain of EIN3-like"/>
    <property type="match status" value="1"/>
</dbReference>
<keyword evidence="8" id="KW-1185">Reference proteome</keyword>
<comment type="caution">
    <text evidence="7">The sequence shown here is derived from an EMBL/GenBank/DDBJ whole genome shotgun (WGS) entry which is preliminary data.</text>
</comment>
<evidence type="ECO:0000259" key="6">
    <source>
        <dbReference type="Pfam" id="PF04873"/>
    </source>
</evidence>
<feature type="compositionally biased region" description="Basic and acidic residues" evidence="5">
    <location>
        <begin position="119"/>
        <end position="130"/>
    </location>
</feature>
<evidence type="ECO:0000256" key="4">
    <source>
        <dbReference type="ARBA" id="ARBA00023242"/>
    </source>
</evidence>
<dbReference type="Pfam" id="PF04873">
    <property type="entry name" value="EIN3_DNA-bd"/>
    <property type="match status" value="1"/>
</dbReference>
<feature type="domain" description="Ethylene insensitive 3-like DNA-binding" evidence="6">
    <location>
        <begin position="6"/>
        <end position="79"/>
    </location>
</feature>
<dbReference type="PANTHER" id="PTHR33305:SF30">
    <property type="entry name" value="ETHYLENE INSENSITIVE 3-LIKE 3 PROTEIN"/>
    <property type="match status" value="1"/>
</dbReference>
<dbReference type="Proteomes" id="UP000594638">
    <property type="component" value="Unassembled WGS sequence"/>
</dbReference>
<keyword evidence="3" id="KW-0936">Ethylene signaling pathway</keyword>
<feature type="compositionally biased region" description="Basic and acidic residues" evidence="5">
    <location>
        <begin position="140"/>
        <end position="151"/>
    </location>
</feature>
<evidence type="ECO:0000256" key="1">
    <source>
        <dbReference type="ARBA" id="ARBA00004123"/>
    </source>
</evidence>
<dbReference type="Gramene" id="OE9A081695T1">
    <property type="protein sequence ID" value="OE9A081695C1"/>
    <property type="gene ID" value="OE9A081695"/>
</dbReference>
<organism evidence="7 8">
    <name type="scientific">Olea europaea subsp. europaea</name>
    <dbReference type="NCBI Taxonomy" id="158383"/>
    <lineage>
        <taxon>Eukaryota</taxon>
        <taxon>Viridiplantae</taxon>
        <taxon>Streptophyta</taxon>
        <taxon>Embryophyta</taxon>
        <taxon>Tracheophyta</taxon>
        <taxon>Spermatophyta</taxon>
        <taxon>Magnoliopsida</taxon>
        <taxon>eudicotyledons</taxon>
        <taxon>Gunneridae</taxon>
        <taxon>Pentapetalae</taxon>
        <taxon>asterids</taxon>
        <taxon>lamiids</taxon>
        <taxon>Lamiales</taxon>
        <taxon>Oleaceae</taxon>
        <taxon>Oleeae</taxon>
        <taxon>Olea</taxon>
    </lineage>
</organism>
<name>A0A8S0SGV5_OLEEU</name>
<reference evidence="7 8" key="1">
    <citation type="submission" date="2019-12" db="EMBL/GenBank/DDBJ databases">
        <authorList>
            <person name="Alioto T."/>
            <person name="Alioto T."/>
            <person name="Gomez Garrido J."/>
        </authorList>
    </citation>
    <scope>NUCLEOTIDE SEQUENCE [LARGE SCALE GENOMIC DNA]</scope>
</reference>
<feature type="region of interest" description="Disordered" evidence="5">
    <location>
        <begin position="119"/>
        <end position="175"/>
    </location>
</feature>
<dbReference type="GO" id="GO:0009873">
    <property type="term" value="P:ethylene-activated signaling pathway"/>
    <property type="evidence" value="ECO:0007669"/>
    <property type="project" value="UniProtKB-KW"/>
</dbReference>
<dbReference type="AlphaFoldDB" id="A0A8S0SGV5"/>
<proteinExistence type="inferred from homology"/>
<evidence type="ECO:0000256" key="3">
    <source>
        <dbReference type="ARBA" id="ARBA00022745"/>
    </source>
</evidence>
<dbReference type="InterPro" id="IPR006957">
    <property type="entry name" value="EIN3"/>
</dbReference>
<evidence type="ECO:0000313" key="7">
    <source>
        <dbReference type="EMBL" id="CAA2991040.1"/>
    </source>
</evidence>
<dbReference type="OrthoDB" id="2017676at2759"/>
<evidence type="ECO:0000256" key="5">
    <source>
        <dbReference type="SAM" id="MobiDB-lite"/>
    </source>
</evidence>
<comment type="subcellular location">
    <subcellularLocation>
        <location evidence="1">Nucleus</location>
    </subcellularLocation>
</comment>
<feature type="non-terminal residue" evidence="7">
    <location>
        <position position="414"/>
    </location>
</feature>
<dbReference type="PANTHER" id="PTHR33305">
    <property type="entry name" value="ETHYLENE INSENSITIVE 3-LIKE 2 PROTEIN"/>
    <property type="match status" value="1"/>
</dbReference>
<protein>
    <submittedName>
        <fullName evidence="7">ETHYLENE INSENSITIVE 3-like 3</fullName>
    </submittedName>
</protein>
<sequence length="414" mass="46306">MAQIMLTKQKAKSTTDQAHPKKMAQAQDGILKYMLKLMEVCKALGFVYGIIPEKGKPVSGSSDNLRGWWKEKVKFDKNGLLPFLSMRLIALPGKIERKGSIRLRRAPLHLDGQLEMRNGEQDWDYPRPRSDNGSSSINEAHSRSHGEERKPSFSSGSYYDVDDGPISVTSRDDQEQQSMYVVPFEPPVHVIPLAKVKEQVTHGNKHAVPSLNDHPHDDPENSLMDVRPSDVQLPRYLTNESHPKNDGITPTRPQGIMLTINPAFRILILTSLVPFLLPIPSRLKLCQRLMDPYFIHCQKILPVHLSKLNLKPQSSVLPHELDNLELRHGGPNSVWLSGPEDSILPKGSQNSMYNFYNQSAAVGLSQEGLQSEAAYNQREHRPGVSSISLPALSRNGNNITGGEFPHYVKAAFPT</sequence>
<keyword evidence="4" id="KW-0539">Nucleus</keyword>
<dbReference type="GO" id="GO:0003677">
    <property type="term" value="F:DNA binding"/>
    <property type="evidence" value="ECO:0007669"/>
    <property type="project" value="TreeGrafter"/>
</dbReference>
<comment type="similarity">
    <text evidence="2">Belongs to the EIN3 family.</text>
</comment>
<feature type="region of interest" description="Disordered" evidence="5">
    <location>
        <begin position="201"/>
        <end position="223"/>
    </location>
</feature>
<dbReference type="GO" id="GO:0003700">
    <property type="term" value="F:DNA-binding transcription factor activity"/>
    <property type="evidence" value="ECO:0007669"/>
    <property type="project" value="InterPro"/>
</dbReference>
<dbReference type="EMBL" id="CACTIH010004596">
    <property type="protein sequence ID" value="CAA2991040.1"/>
    <property type="molecule type" value="Genomic_DNA"/>
</dbReference>
<dbReference type="InterPro" id="IPR047091">
    <property type="entry name" value="EIN3-like_DNA-bd"/>
</dbReference>
<dbReference type="InterPro" id="IPR023278">
    <property type="entry name" value="Ethylene_insens-like_DNA-bd"/>
</dbReference>
<feature type="region of interest" description="Disordered" evidence="5">
    <location>
        <begin position="1"/>
        <end position="20"/>
    </location>
</feature>
<evidence type="ECO:0000256" key="2">
    <source>
        <dbReference type="ARBA" id="ARBA00009416"/>
    </source>
</evidence>